<dbReference type="Pfam" id="PF00805">
    <property type="entry name" value="Pentapeptide"/>
    <property type="match status" value="2"/>
</dbReference>
<feature type="transmembrane region" description="Helical" evidence="1">
    <location>
        <begin position="12"/>
        <end position="37"/>
    </location>
</feature>
<dbReference type="SUPFAM" id="SSF141571">
    <property type="entry name" value="Pentapeptide repeat-like"/>
    <property type="match status" value="1"/>
</dbReference>
<organism evidence="2 3">
    <name type="scientific">Roseovarius ramblicola</name>
    <dbReference type="NCBI Taxonomy" id="2022336"/>
    <lineage>
        <taxon>Bacteria</taxon>
        <taxon>Pseudomonadati</taxon>
        <taxon>Pseudomonadota</taxon>
        <taxon>Alphaproteobacteria</taxon>
        <taxon>Rhodobacterales</taxon>
        <taxon>Roseobacteraceae</taxon>
        <taxon>Roseovarius</taxon>
    </lineage>
</organism>
<evidence type="ECO:0000313" key="3">
    <source>
        <dbReference type="Proteomes" id="UP001589670"/>
    </source>
</evidence>
<dbReference type="PANTHER" id="PTHR14136:SF17">
    <property type="entry name" value="BTB_POZ DOMAIN-CONTAINING PROTEIN KCTD9"/>
    <property type="match status" value="1"/>
</dbReference>
<keyword evidence="1" id="KW-0472">Membrane</keyword>
<comment type="caution">
    <text evidence="2">The sequence shown here is derived from an EMBL/GenBank/DDBJ whole genome shotgun (WGS) entry which is preliminary data.</text>
</comment>
<gene>
    <name evidence="2" type="ORF">ACFFU4_00605</name>
</gene>
<dbReference type="InterPro" id="IPR051082">
    <property type="entry name" value="Pentapeptide-BTB/POZ_domain"/>
</dbReference>
<dbReference type="EMBL" id="JBHMEC010000001">
    <property type="protein sequence ID" value="MFB9148247.1"/>
    <property type="molecule type" value="Genomic_DNA"/>
</dbReference>
<protein>
    <submittedName>
        <fullName evidence="2">Pentapeptide repeat-containing protein</fullName>
    </submittedName>
</protein>
<name>A0ABV5HV17_9RHOB</name>
<reference evidence="2 3" key="1">
    <citation type="submission" date="2024-09" db="EMBL/GenBank/DDBJ databases">
        <authorList>
            <person name="Sun Q."/>
            <person name="Mori K."/>
        </authorList>
    </citation>
    <scope>NUCLEOTIDE SEQUENCE [LARGE SCALE GENOMIC DNA]</scope>
    <source>
        <strain evidence="2 3">CECT 9424</strain>
    </source>
</reference>
<sequence length="657" mass="72625">MDRSEVTITLPMSAHGLGVILTALGIALATGFVFLILKEQGRKTDRAPLALLTAFGWLVVPVWVVLFAGTLWQVWLILSGGDSSLVGAGRLGAGALLAALLGAPFVIWGTVLRHQTVRYQKEGHITDRINKAVEQLGAEKNVDRIGRPVTIWTGTPAQVSCDAESKDRYLQEPRSQVRGSEWSQRYNESNDEVWEGRLYDVYTWPKEKTVIQWQGEEIAVSEHEQIGEVDTWQVFTETVPNIEVRIGAILSLERIAQDSTTHDKGRDHVRVMEILCAYVRENSNATETQECPERPQVTPTFIAALGERSESEIKATKQFQEIKQWKDVISTWVESLPKPRADIAQALQVLGRRTVGQRLVEAAWPEAPDAATVWPFETPCPELRKGTDDAPLTGAEISAFKQKLESWRETLRDYSGYRLDLRGANLRRANMSAKRPDGTDAVFSGALLQDARMEGADLREVHMQGTILRGAHMNGMNLRKAHMAGAILREARAQGTNLRFAQMTGADLHWVQLEGATLRGVSITGADMRGTRINGADLRGAKMETVNLGATQMEATELHGAKLDLANLRSVVMDGCTSFAGATLQCALLCRVNCEAVQMSAKQIDSTFGDASVILPEGLPRPIHWPDKALKLGAVYTEWRKWRDDPEGYVPPPAPKD</sequence>
<dbReference type="RefSeq" id="WP_377065980.1">
    <property type="nucleotide sequence ID" value="NZ_JBHMEC010000001.1"/>
</dbReference>
<feature type="transmembrane region" description="Helical" evidence="1">
    <location>
        <begin position="92"/>
        <end position="112"/>
    </location>
</feature>
<keyword evidence="3" id="KW-1185">Reference proteome</keyword>
<feature type="transmembrane region" description="Helical" evidence="1">
    <location>
        <begin position="49"/>
        <end position="72"/>
    </location>
</feature>
<keyword evidence="1" id="KW-1133">Transmembrane helix</keyword>
<keyword evidence="1" id="KW-0812">Transmembrane</keyword>
<dbReference type="InterPro" id="IPR001646">
    <property type="entry name" value="5peptide_repeat"/>
</dbReference>
<dbReference type="PANTHER" id="PTHR14136">
    <property type="entry name" value="BTB_POZ DOMAIN-CONTAINING PROTEIN KCTD9"/>
    <property type="match status" value="1"/>
</dbReference>
<dbReference type="Proteomes" id="UP001589670">
    <property type="component" value="Unassembled WGS sequence"/>
</dbReference>
<dbReference type="Gene3D" id="2.160.20.80">
    <property type="entry name" value="E3 ubiquitin-protein ligase SopA"/>
    <property type="match status" value="2"/>
</dbReference>
<evidence type="ECO:0000256" key="1">
    <source>
        <dbReference type="SAM" id="Phobius"/>
    </source>
</evidence>
<proteinExistence type="predicted"/>
<evidence type="ECO:0000313" key="2">
    <source>
        <dbReference type="EMBL" id="MFB9148247.1"/>
    </source>
</evidence>
<accession>A0ABV5HV17</accession>